<reference evidence="1" key="1">
    <citation type="submission" date="2022-06" db="EMBL/GenBank/DDBJ databases">
        <title>The First Complete Genome of the Simian Malaria Parasite Plasmodium brasilianum.</title>
        <authorList>
            <person name="Bajic M."/>
            <person name="Ravishankar S."/>
        </authorList>
    </citation>
    <scope>NUCLEOTIDE SEQUENCE</scope>
    <source>
        <strain evidence="1">Bolivian I</strain>
    </source>
</reference>
<dbReference type="Proteomes" id="UP001056978">
    <property type="component" value="Chromosome 8"/>
</dbReference>
<sequence>MKKALRKKINNQKEVHQELYFEDFLKNNMTINNRTYQKGKISKMSLGVSIIGHIYTSENNISEHSNILKNEYEYEKSNKLSHNNKSTKPFNSLEYIDNCEGSDDIHKENNKKYN</sequence>
<dbReference type="EMBL" id="CM043776">
    <property type="protein sequence ID" value="KAI4838709.1"/>
    <property type="molecule type" value="Genomic_DNA"/>
</dbReference>
<proteinExistence type="predicted"/>
<keyword evidence="2" id="KW-1185">Reference proteome</keyword>
<comment type="caution">
    <text evidence="1">The sequence shown here is derived from an EMBL/GenBank/DDBJ whole genome shotgun (WGS) entry which is preliminary data.</text>
</comment>
<name>A0ACB9YBG3_PLABR</name>
<evidence type="ECO:0000313" key="2">
    <source>
        <dbReference type="Proteomes" id="UP001056978"/>
    </source>
</evidence>
<organism evidence="1 2">
    <name type="scientific">Plasmodium brasilianum</name>
    <dbReference type="NCBI Taxonomy" id="5824"/>
    <lineage>
        <taxon>Eukaryota</taxon>
        <taxon>Sar</taxon>
        <taxon>Alveolata</taxon>
        <taxon>Apicomplexa</taxon>
        <taxon>Aconoidasida</taxon>
        <taxon>Haemosporida</taxon>
        <taxon>Plasmodiidae</taxon>
        <taxon>Plasmodium</taxon>
        <taxon>Plasmodium (Plasmodium)</taxon>
    </lineage>
</organism>
<gene>
    <name evidence="1" type="ORF">MKS88_002214</name>
</gene>
<accession>A0ACB9YBG3</accession>
<protein>
    <submittedName>
        <fullName evidence="1">Fam-l protein</fullName>
    </submittedName>
</protein>
<evidence type="ECO:0000313" key="1">
    <source>
        <dbReference type="EMBL" id="KAI4838709.1"/>
    </source>
</evidence>